<name>A0A8H5AWN4_9AGAR</name>
<evidence type="ECO:0000313" key="3">
    <source>
        <dbReference type="Proteomes" id="UP000567179"/>
    </source>
</evidence>
<sequence>MGWVWFSSPALSSACSNSPAPCRHRKQSRARTCTPTTEVAAPSGSPTPSGAAARSSTAVVARNRAISNLHPAFVANNAKRKRAPQPPNRTASRVSRLIHTVCSCRKERARRHRSFFFPALADVAHVANHERVPQPLKSQRTPPPLRTSHHPLLP</sequence>
<reference evidence="2 3" key="1">
    <citation type="journal article" date="2020" name="ISME J.">
        <title>Uncovering the hidden diversity of litter-decomposition mechanisms in mushroom-forming fungi.</title>
        <authorList>
            <person name="Floudas D."/>
            <person name="Bentzer J."/>
            <person name="Ahren D."/>
            <person name="Johansson T."/>
            <person name="Persson P."/>
            <person name="Tunlid A."/>
        </authorList>
    </citation>
    <scope>NUCLEOTIDE SEQUENCE [LARGE SCALE GENOMIC DNA]</scope>
    <source>
        <strain evidence="2 3">CBS 101986</strain>
    </source>
</reference>
<dbReference type="AlphaFoldDB" id="A0A8H5AWN4"/>
<feature type="region of interest" description="Disordered" evidence="1">
    <location>
        <begin position="131"/>
        <end position="154"/>
    </location>
</feature>
<evidence type="ECO:0000256" key="1">
    <source>
        <dbReference type="SAM" id="MobiDB-lite"/>
    </source>
</evidence>
<organism evidence="2 3">
    <name type="scientific">Psilocybe cf. subviscida</name>
    <dbReference type="NCBI Taxonomy" id="2480587"/>
    <lineage>
        <taxon>Eukaryota</taxon>
        <taxon>Fungi</taxon>
        <taxon>Dikarya</taxon>
        <taxon>Basidiomycota</taxon>
        <taxon>Agaricomycotina</taxon>
        <taxon>Agaricomycetes</taxon>
        <taxon>Agaricomycetidae</taxon>
        <taxon>Agaricales</taxon>
        <taxon>Agaricineae</taxon>
        <taxon>Strophariaceae</taxon>
        <taxon>Psilocybe</taxon>
    </lineage>
</organism>
<evidence type="ECO:0000313" key="2">
    <source>
        <dbReference type="EMBL" id="KAF5312349.1"/>
    </source>
</evidence>
<keyword evidence="3" id="KW-1185">Reference proteome</keyword>
<dbReference type="Proteomes" id="UP000567179">
    <property type="component" value="Unassembled WGS sequence"/>
</dbReference>
<accession>A0A8H5AWN4</accession>
<gene>
    <name evidence="2" type="ORF">D9619_003509</name>
</gene>
<feature type="region of interest" description="Disordered" evidence="1">
    <location>
        <begin position="18"/>
        <end position="55"/>
    </location>
</feature>
<comment type="caution">
    <text evidence="2">The sequence shown here is derived from an EMBL/GenBank/DDBJ whole genome shotgun (WGS) entry which is preliminary data.</text>
</comment>
<dbReference type="EMBL" id="JAACJJ010000056">
    <property type="protein sequence ID" value="KAF5312349.1"/>
    <property type="molecule type" value="Genomic_DNA"/>
</dbReference>
<protein>
    <submittedName>
        <fullName evidence="2">Uncharacterized protein</fullName>
    </submittedName>
</protein>
<proteinExistence type="predicted"/>